<dbReference type="RefSeq" id="WP_231463531.1">
    <property type="nucleotide sequence ID" value="NZ_JAJOHW010000102.1"/>
</dbReference>
<name>A0ABV8ZP17_9NEIS</name>
<protein>
    <submittedName>
        <fullName evidence="8">Methylated-DNA--[protein]-cysteine S-methyltransferase</fullName>
        <ecNumber evidence="8">2.1.1.63</ecNumber>
    </submittedName>
</protein>
<keyword evidence="2 8" id="KW-0489">Methyltransferase</keyword>
<dbReference type="InterPro" id="IPR036217">
    <property type="entry name" value="MethylDNA_cys_MeTrfase_DNAb"/>
</dbReference>
<dbReference type="InterPro" id="IPR036388">
    <property type="entry name" value="WH-like_DNA-bd_sf"/>
</dbReference>
<comment type="catalytic activity">
    <reaction evidence="6">
        <text>a 6-O-methyl-2'-deoxyguanosine in DNA + L-cysteinyl-[protein] = S-methyl-L-cysteinyl-[protein] + a 2'-deoxyguanosine in DNA</text>
        <dbReference type="Rhea" id="RHEA:24000"/>
        <dbReference type="Rhea" id="RHEA-COMP:10131"/>
        <dbReference type="Rhea" id="RHEA-COMP:10132"/>
        <dbReference type="Rhea" id="RHEA-COMP:11367"/>
        <dbReference type="Rhea" id="RHEA-COMP:11368"/>
        <dbReference type="ChEBI" id="CHEBI:29950"/>
        <dbReference type="ChEBI" id="CHEBI:82612"/>
        <dbReference type="ChEBI" id="CHEBI:85445"/>
        <dbReference type="ChEBI" id="CHEBI:85448"/>
        <dbReference type="EC" id="2.1.1.63"/>
    </reaction>
</comment>
<keyword evidence="5" id="KW-0234">DNA repair</keyword>
<dbReference type="SUPFAM" id="SSF46767">
    <property type="entry name" value="Methylated DNA-protein cysteine methyltransferase, C-terminal domain"/>
    <property type="match status" value="1"/>
</dbReference>
<evidence type="ECO:0000256" key="3">
    <source>
        <dbReference type="ARBA" id="ARBA00022679"/>
    </source>
</evidence>
<dbReference type="InterPro" id="IPR014048">
    <property type="entry name" value="MethylDNA_cys_MeTrfase_DNA-bd"/>
</dbReference>
<keyword evidence="3 8" id="KW-0808">Transferase</keyword>
<dbReference type="CDD" id="cd06445">
    <property type="entry name" value="ATase"/>
    <property type="match status" value="1"/>
</dbReference>
<evidence type="ECO:0000256" key="6">
    <source>
        <dbReference type="ARBA" id="ARBA00049348"/>
    </source>
</evidence>
<dbReference type="PANTHER" id="PTHR10815:SF13">
    <property type="entry name" value="METHYLATED-DNA--PROTEIN-CYSTEINE METHYLTRANSFERASE"/>
    <property type="match status" value="1"/>
</dbReference>
<comment type="caution">
    <text evidence="8">The sequence shown here is derived from an EMBL/GenBank/DDBJ whole genome shotgun (WGS) entry which is preliminary data.</text>
</comment>
<evidence type="ECO:0000313" key="9">
    <source>
        <dbReference type="Proteomes" id="UP001595999"/>
    </source>
</evidence>
<evidence type="ECO:0000313" key="8">
    <source>
        <dbReference type="EMBL" id="MFC4488995.1"/>
    </source>
</evidence>
<dbReference type="GO" id="GO:0032259">
    <property type="term" value="P:methylation"/>
    <property type="evidence" value="ECO:0007669"/>
    <property type="project" value="UniProtKB-KW"/>
</dbReference>
<evidence type="ECO:0000256" key="2">
    <source>
        <dbReference type="ARBA" id="ARBA00022603"/>
    </source>
</evidence>
<evidence type="ECO:0000256" key="1">
    <source>
        <dbReference type="ARBA" id="ARBA00001286"/>
    </source>
</evidence>
<sequence>MDYSAVIDAPFGQLGMVCRDGFLLRLEFLAQRQPLLPPAPGSLERELVQQLDAYYADPRFHFSVPYRLSGSEHQLQVWHAIAQIPSGQTLRYQDIATALASSARAVGNACGRNPVPIIVPCHRVVARNSLGGFNRSLGRETVDIKQWLLAHEFEFG</sequence>
<accession>A0ABV8ZP17</accession>
<dbReference type="SUPFAM" id="SSF53155">
    <property type="entry name" value="Methylated DNA-protein cysteine methyltransferase domain"/>
    <property type="match status" value="1"/>
</dbReference>
<dbReference type="EC" id="2.1.1.63" evidence="8"/>
<keyword evidence="4" id="KW-0227">DNA damage</keyword>
<evidence type="ECO:0000256" key="5">
    <source>
        <dbReference type="ARBA" id="ARBA00023204"/>
    </source>
</evidence>
<dbReference type="InterPro" id="IPR036631">
    <property type="entry name" value="MGMT_N_sf"/>
</dbReference>
<feature type="domain" description="Methylated-DNA-[protein]-cysteine S-methyltransferase DNA binding" evidence="7">
    <location>
        <begin position="73"/>
        <end position="152"/>
    </location>
</feature>
<dbReference type="Pfam" id="PF01035">
    <property type="entry name" value="DNA_binding_1"/>
    <property type="match status" value="1"/>
</dbReference>
<reference evidence="9" key="1">
    <citation type="journal article" date="2019" name="Int. J. Syst. Evol. Microbiol.">
        <title>The Global Catalogue of Microorganisms (GCM) 10K type strain sequencing project: providing services to taxonomists for standard genome sequencing and annotation.</title>
        <authorList>
            <consortium name="The Broad Institute Genomics Platform"/>
            <consortium name="The Broad Institute Genome Sequencing Center for Infectious Disease"/>
            <person name="Wu L."/>
            <person name="Ma J."/>
        </authorList>
    </citation>
    <scope>NUCLEOTIDE SEQUENCE [LARGE SCALE GENOMIC DNA]</scope>
    <source>
        <strain evidence="9">CGMCC 4.7608</strain>
    </source>
</reference>
<keyword evidence="9" id="KW-1185">Reference proteome</keyword>
<proteinExistence type="predicted"/>
<comment type="catalytic activity">
    <reaction evidence="1">
        <text>a 4-O-methyl-thymidine in DNA + L-cysteinyl-[protein] = a thymidine in DNA + S-methyl-L-cysteinyl-[protein]</text>
        <dbReference type="Rhea" id="RHEA:53428"/>
        <dbReference type="Rhea" id="RHEA-COMP:10131"/>
        <dbReference type="Rhea" id="RHEA-COMP:10132"/>
        <dbReference type="Rhea" id="RHEA-COMP:13555"/>
        <dbReference type="Rhea" id="RHEA-COMP:13556"/>
        <dbReference type="ChEBI" id="CHEBI:29950"/>
        <dbReference type="ChEBI" id="CHEBI:82612"/>
        <dbReference type="ChEBI" id="CHEBI:137386"/>
        <dbReference type="ChEBI" id="CHEBI:137387"/>
        <dbReference type="EC" id="2.1.1.63"/>
    </reaction>
</comment>
<organism evidence="8 9">
    <name type="scientific">Chromobacterium aquaticum</name>
    <dbReference type="NCBI Taxonomy" id="467180"/>
    <lineage>
        <taxon>Bacteria</taxon>
        <taxon>Pseudomonadati</taxon>
        <taxon>Pseudomonadota</taxon>
        <taxon>Betaproteobacteria</taxon>
        <taxon>Neisseriales</taxon>
        <taxon>Chromobacteriaceae</taxon>
        <taxon>Chromobacterium</taxon>
    </lineage>
</organism>
<dbReference type="NCBIfam" id="TIGR00589">
    <property type="entry name" value="ogt"/>
    <property type="match status" value="1"/>
</dbReference>
<dbReference type="InterPro" id="IPR001497">
    <property type="entry name" value="MethylDNA_cys_MeTrfase_AS"/>
</dbReference>
<dbReference type="EMBL" id="JBHSEK010000002">
    <property type="protein sequence ID" value="MFC4488995.1"/>
    <property type="molecule type" value="Genomic_DNA"/>
</dbReference>
<dbReference type="GO" id="GO:0003908">
    <property type="term" value="F:methylated-DNA-[protein]-cysteine S-methyltransferase activity"/>
    <property type="evidence" value="ECO:0007669"/>
    <property type="project" value="UniProtKB-EC"/>
</dbReference>
<evidence type="ECO:0000259" key="7">
    <source>
        <dbReference type="Pfam" id="PF01035"/>
    </source>
</evidence>
<dbReference type="Gene3D" id="1.10.10.10">
    <property type="entry name" value="Winged helix-like DNA-binding domain superfamily/Winged helix DNA-binding domain"/>
    <property type="match status" value="1"/>
</dbReference>
<evidence type="ECO:0000256" key="4">
    <source>
        <dbReference type="ARBA" id="ARBA00022763"/>
    </source>
</evidence>
<dbReference type="Gene3D" id="3.30.160.70">
    <property type="entry name" value="Methylated DNA-protein cysteine methyltransferase domain"/>
    <property type="match status" value="1"/>
</dbReference>
<dbReference type="PROSITE" id="PS00374">
    <property type="entry name" value="MGMT"/>
    <property type="match status" value="1"/>
</dbReference>
<dbReference type="PANTHER" id="PTHR10815">
    <property type="entry name" value="METHYLATED-DNA--PROTEIN-CYSTEINE METHYLTRANSFERASE"/>
    <property type="match status" value="1"/>
</dbReference>
<gene>
    <name evidence="8" type="ORF">ACFO0R_05125</name>
</gene>
<dbReference type="Proteomes" id="UP001595999">
    <property type="component" value="Unassembled WGS sequence"/>
</dbReference>